<dbReference type="Proteomes" id="UP000198951">
    <property type="component" value="Unassembled WGS sequence"/>
</dbReference>
<organism evidence="1 2">
    <name type="scientific">Flavobacterium gillisiae</name>
    <dbReference type="NCBI Taxonomy" id="150146"/>
    <lineage>
        <taxon>Bacteria</taxon>
        <taxon>Pseudomonadati</taxon>
        <taxon>Bacteroidota</taxon>
        <taxon>Flavobacteriia</taxon>
        <taxon>Flavobacteriales</taxon>
        <taxon>Flavobacteriaceae</taxon>
        <taxon>Flavobacterium</taxon>
    </lineage>
</organism>
<protein>
    <submittedName>
        <fullName evidence="1">Uncharacterized protein</fullName>
    </submittedName>
</protein>
<gene>
    <name evidence="1" type="ORF">SAMN05443667_101629</name>
</gene>
<evidence type="ECO:0000313" key="1">
    <source>
        <dbReference type="EMBL" id="SEA01942.1"/>
    </source>
</evidence>
<keyword evidence="2" id="KW-1185">Reference proteome</keyword>
<reference evidence="2" key="1">
    <citation type="submission" date="2016-10" db="EMBL/GenBank/DDBJ databases">
        <authorList>
            <person name="Varghese N."/>
            <person name="Submissions S."/>
        </authorList>
    </citation>
    <scope>NUCLEOTIDE SEQUENCE [LARGE SCALE GENOMIC DNA]</scope>
    <source>
        <strain evidence="2">DSM 22376</strain>
    </source>
</reference>
<proteinExistence type="predicted"/>
<evidence type="ECO:0000313" key="2">
    <source>
        <dbReference type="Proteomes" id="UP000198951"/>
    </source>
</evidence>
<dbReference type="AlphaFoldDB" id="A0A1H3XTR2"/>
<sequence length="44" mass="5316">MIFKIWILFESKKNNPKTFLKDQAEYYILGSNLSLAYLLTYSYF</sequence>
<name>A0A1H3XTR2_9FLAO</name>
<dbReference type="EMBL" id="FNRD01000001">
    <property type="protein sequence ID" value="SEA01942.1"/>
    <property type="molecule type" value="Genomic_DNA"/>
</dbReference>
<accession>A0A1H3XTR2</accession>